<sequence length="378" mass="42575">MANRQRKYDQQVYCIKDLERLGSANMLKSYREYYNEGAMDLITLRENETAYDRYKIRPRVLRNISDLDTTTTIFGMKVKFPFGFSPTAMHTLAHPEGEVATSRASAAANIPMALSNYSTIKLEDVIAEERGNPYVMQICLLKNRDAMIQLIRRAESAGYKALLLSLDVPYLGRRLNEFRNDFGVPKGMEYPNLFPGVDVTNLEDGNESMQYELDDSIEWSELMEFFRKHTKLELWGKGIYTIQDAELAIEHGMDGIIISNHGGRQLDSVPASLDVLREIVPVVKGRIPIAVDGGIRRGTDIFKALALGADFCFAGRRQSGGWHFVIVKYNGDKGVELAINLLYDEFKTAMALAGCRSVTEISKEYLSLLQPTGILSKL</sequence>
<dbReference type="AlphaFoldDB" id="A0A439CVK5"/>
<name>A0A439CVK5_9PEZI</name>
<comment type="pathway">
    <text evidence="2">Mycotoxin biosynthesis.</text>
</comment>
<dbReference type="PROSITE" id="PS00557">
    <property type="entry name" value="FMN_HYDROXY_ACID_DH_1"/>
    <property type="match status" value="1"/>
</dbReference>
<evidence type="ECO:0000256" key="5">
    <source>
        <dbReference type="ARBA" id="ARBA00073420"/>
    </source>
</evidence>
<dbReference type="InterPro" id="IPR037396">
    <property type="entry name" value="FMN_HAD"/>
</dbReference>
<dbReference type="InterPro" id="IPR013785">
    <property type="entry name" value="Aldolase_TIM"/>
</dbReference>
<dbReference type="SUPFAM" id="SSF51395">
    <property type="entry name" value="FMN-linked oxidoreductases"/>
    <property type="match status" value="1"/>
</dbReference>
<evidence type="ECO:0000313" key="10">
    <source>
        <dbReference type="EMBL" id="RWA06185.1"/>
    </source>
</evidence>
<dbReference type="PIRSF" id="PIRSF000138">
    <property type="entry name" value="Al-hdrx_acd_dh"/>
    <property type="match status" value="1"/>
</dbReference>
<dbReference type="FunFam" id="3.20.20.70:FF:000056">
    <property type="entry name" value="hydroxyacid oxidase 2"/>
    <property type="match status" value="1"/>
</dbReference>
<reference evidence="10 11" key="1">
    <citation type="submission" date="2018-12" db="EMBL/GenBank/DDBJ databases">
        <title>Draft genome sequence of Xylaria grammica IHI A82.</title>
        <authorList>
            <person name="Buettner E."/>
            <person name="Kellner H."/>
        </authorList>
    </citation>
    <scope>NUCLEOTIDE SEQUENCE [LARGE SCALE GENOMIC DNA]</scope>
    <source>
        <strain evidence="10 11">IHI A82</strain>
    </source>
</reference>
<feature type="binding site" evidence="8">
    <location>
        <position position="264"/>
    </location>
    <ligand>
        <name>glyoxylate</name>
        <dbReference type="ChEBI" id="CHEBI:36655"/>
    </ligand>
</feature>
<feature type="domain" description="FMN hydroxy acid dehydrogenase" evidence="9">
    <location>
        <begin position="7"/>
        <end position="371"/>
    </location>
</feature>
<feature type="binding site" evidence="8">
    <location>
        <position position="174"/>
    </location>
    <ligand>
        <name>glyoxylate</name>
        <dbReference type="ChEBI" id="CHEBI:36655"/>
    </ligand>
</feature>
<feature type="binding site" evidence="8">
    <location>
        <begin position="315"/>
        <end position="316"/>
    </location>
    <ligand>
        <name>FMN</name>
        <dbReference type="ChEBI" id="CHEBI:58210"/>
    </ligand>
</feature>
<dbReference type="PANTHER" id="PTHR10578:SF149">
    <property type="entry name" value="2-HYDROXYACID OXIDASE 2"/>
    <property type="match status" value="1"/>
</dbReference>
<feature type="binding site" evidence="8">
    <location>
        <position position="33"/>
    </location>
    <ligand>
        <name>glyoxylate</name>
        <dbReference type="ChEBI" id="CHEBI:36655"/>
    </ligand>
</feature>
<dbReference type="GO" id="GO:0010181">
    <property type="term" value="F:FMN binding"/>
    <property type="evidence" value="ECO:0007669"/>
    <property type="project" value="InterPro"/>
</dbReference>
<dbReference type="CDD" id="cd02809">
    <property type="entry name" value="alpha_hydroxyacid_oxid_FMN"/>
    <property type="match status" value="1"/>
</dbReference>
<feature type="binding site" evidence="8">
    <location>
        <position position="137"/>
    </location>
    <ligand>
        <name>FMN</name>
        <dbReference type="ChEBI" id="CHEBI:58210"/>
    </ligand>
</feature>
<dbReference type="InterPro" id="IPR008259">
    <property type="entry name" value="FMN_hydac_DH_AS"/>
</dbReference>
<proteinExistence type="inferred from homology"/>
<protein>
    <recommendedName>
        <fullName evidence="5">Oxidase FUB9</fullName>
    </recommendedName>
    <alternativeName>
        <fullName evidence="6">Fusaric acid biosynthesis protein 9</fullName>
    </alternativeName>
</protein>
<keyword evidence="8" id="KW-0285">Flavoprotein</keyword>
<evidence type="ECO:0000259" key="9">
    <source>
        <dbReference type="PROSITE" id="PS51349"/>
    </source>
</evidence>
<keyword evidence="8" id="KW-0288">FMN</keyword>
<evidence type="ECO:0000256" key="6">
    <source>
        <dbReference type="ARBA" id="ARBA00083297"/>
    </source>
</evidence>
<gene>
    <name evidence="10" type="ORF">EKO27_g8914</name>
</gene>
<feature type="binding site" evidence="8">
    <location>
        <position position="261"/>
    </location>
    <ligand>
        <name>glyoxylate</name>
        <dbReference type="ChEBI" id="CHEBI:36655"/>
    </ligand>
</feature>
<feature type="active site" description="Proton acceptor" evidence="7">
    <location>
        <position position="261"/>
    </location>
</feature>
<evidence type="ECO:0000256" key="8">
    <source>
        <dbReference type="PIRSR" id="PIRSR000138-2"/>
    </source>
</evidence>
<comment type="cofactor">
    <cofactor evidence="1">
        <name>FMN</name>
        <dbReference type="ChEBI" id="CHEBI:58210"/>
    </cofactor>
</comment>
<feature type="binding site" evidence="8">
    <location>
        <position position="237"/>
    </location>
    <ligand>
        <name>FMN</name>
        <dbReference type="ChEBI" id="CHEBI:58210"/>
    </ligand>
</feature>
<dbReference type="GO" id="GO:0005737">
    <property type="term" value="C:cytoplasm"/>
    <property type="evidence" value="ECO:0007669"/>
    <property type="project" value="UniProtKB-ARBA"/>
</dbReference>
<accession>A0A439CVK5</accession>
<dbReference type="Gene3D" id="3.20.20.70">
    <property type="entry name" value="Aldolase class I"/>
    <property type="match status" value="1"/>
</dbReference>
<dbReference type="Proteomes" id="UP000286045">
    <property type="component" value="Unassembled WGS sequence"/>
</dbReference>
<evidence type="ECO:0000256" key="4">
    <source>
        <dbReference type="ARBA" id="ARBA00024042"/>
    </source>
</evidence>
<evidence type="ECO:0000256" key="7">
    <source>
        <dbReference type="PIRSR" id="PIRSR000138-1"/>
    </source>
</evidence>
<organism evidence="10 11">
    <name type="scientific">Xylaria grammica</name>
    <dbReference type="NCBI Taxonomy" id="363999"/>
    <lineage>
        <taxon>Eukaryota</taxon>
        <taxon>Fungi</taxon>
        <taxon>Dikarya</taxon>
        <taxon>Ascomycota</taxon>
        <taxon>Pezizomycotina</taxon>
        <taxon>Sordariomycetes</taxon>
        <taxon>Xylariomycetidae</taxon>
        <taxon>Xylariales</taxon>
        <taxon>Xylariaceae</taxon>
        <taxon>Xylaria</taxon>
    </lineage>
</organism>
<keyword evidence="3" id="KW-0560">Oxidoreductase</keyword>
<feature type="binding site" evidence="8">
    <location>
        <position position="115"/>
    </location>
    <ligand>
        <name>FMN</name>
        <dbReference type="ChEBI" id="CHEBI:58210"/>
    </ligand>
</feature>
<keyword evidence="11" id="KW-1185">Reference proteome</keyword>
<dbReference type="EMBL" id="RYZI01000359">
    <property type="protein sequence ID" value="RWA06185.1"/>
    <property type="molecule type" value="Genomic_DNA"/>
</dbReference>
<dbReference type="GO" id="GO:0016491">
    <property type="term" value="F:oxidoreductase activity"/>
    <property type="evidence" value="ECO:0007669"/>
    <property type="project" value="UniProtKB-KW"/>
</dbReference>
<feature type="binding site" evidence="8">
    <location>
        <begin position="86"/>
        <end position="88"/>
    </location>
    <ligand>
        <name>FMN</name>
        <dbReference type="ChEBI" id="CHEBI:58210"/>
    </ligand>
</feature>
<evidence type="ECO:0000256" key="2">
    <source>
        <dbReference type="ARBA" id="ARBA00004685"/>
    </source>
</evidence>
<feature type="binding site" evidence="8">
    <location>
        <position position="259"/>
    </location>
    <ligand>
        <name>FMN</name>
        <dbReference type="ChEBI" id="CHEBI:58210"/>
    </ligand>
</feature>
<evidence type="ECO:0000313" key="11">
    <source>
        <dbReference type="Proteomes" id="UP000286045"/>
    </source>
</evidence>
<comment type="similarity">
    <text evidence="4">Belongs to the FMN-dependent alpha-hydroxy acid dehydrogenase family.</text>
</comment>
<feature type="binding site" evidence="8">
    <location>
        <begin position="292"/>
        <end position="296"/>
    </location>
    <ligand>
        <name>FMN</name>
        <dbReference type="ChEBI" id="CHEBI:58210"/>
    </ligand>
</feature>
<evidence type="ECO:0000256" key="3">
    <source>
        <dbReference type="ARBA" id="ARBA00023002"/>
    </source>
</evidence>
<dbReference type="Pfam" id="PF01070">
    <property type="entry name" value="FMN_dh"/>
    <property type="match status" value="1"/>
</dbReference>
<evidence type="ECO:0000256" key="1">
    <source>
        <dbReference type="ARBA" id="ARBA00001917"/>
    </source>
</evidence>
<dbReference type="PANTHER" id="PTHR10578">
    <property type="entry name" value="S -2-HYDROXY-ACID OXIDASE-RELATED"/>
    <property type="match status" value="1"/>
</dbReference>
<dbReference type="STRING" id="363999.A0A439CVK5"/>
<comment type="caution">
    <text evidence="10">The sequence shown here is derived from an EMBL/GenBank/DDBJ whole genome shotgun (WGS) entry which is preliminary data.</text>
</comment>
<dbReference type="PROSITE" id="PS51349">
    <property type="entry name" value="FMN_HYDROXY_ACID_DH_2"/>
    <property type="match status" value="1"/>
</dbReference>
<dbReference type="InterPro" id="IPR012133">
    <property type="entry name" value="Alpha-hydoxy_acid_DH_FMN"/>
</dbReference>
<dbReference type="InterPro" id="IPR000262">
    <property type="entry name" value="FMN-dep_DH"/>
</dbReference>